<dbReference type="AlphaFoldDB" id="A0A398CSA8"/>
<gene>
    <name evidence="1" type="ORF">D3H35_00555</name>
</gene>
<keyword evidence="2" id="KW-1185">Reference proteome</keyword>
<comment type="caution">
    <text evidence="1">The sequence shown here is derived from an EMBL/GenBank/DDBJ whole genome shotgun (WGS) entry which is preliminary data.</text>
</comment>
<dbReference type="Proteomes" id="UP000266340">
    <property type="component" value="Unassembled WGS sequence"/>
</dbReference>
<accession>A0A398CSA8</accession>
<sequence length="82" mass="9151">MDTSGFMTVGTSLERDIYEIGSHLASLARSAPHVEPASTFRDVAQPVQREYVRGATYHFERMKGIAAAFDSKLDDDELDFKP</sequence>
<evidence type="ECO:0000313" key="1">
    <source>
        <dbReference type="EMBL" id="RIE05412.1"/>
    </source>
</evidence>
<protein>
    <submittedName>
        <fullName evidence="1">Uncharacterized protein</fullName>
    </submittedName>
</protein>
<evidence type="ECO:0000313" key="2">
    <source>
        <dbReference type="Proteomes" id="UP000266340"/>
    </source>
</evidence>
<reference evidence="1 2" key="1">
    <citation type="submission" date="2018-09" db="EMBL/GenBank/DDBJ databases">
        <title>Cohnella cavernae sp. nov., isolated from a karst cave.</title>
        <authorList>
            <person name="Zhu H."/>
        </authorList>
    </citation>
    <scope>NUCLEOTIDE SEQUENCE [LARGE SCALE GENOMIC DNA]</scope>
    <source>
        <strain evidence="1 2">K2E09-144</strain>
    </source>
</reference>
<name>A0A398CSA8_9BACL</name>
<organism evidence="1 2">
    <name type="scientific">Cohnella faecalis</name>
    <dbReference type="NCBI Taxonomy" id="2315694"/>
    <lineage>
        <taxon>Bacteria</taxon>
        <taxon>Bacillati</taxon>
        <taxon>Bacillota</taxon>
        <taxon>Bacilli</taxon>
        <taxon>Bacillales</taxon>
        <taxon>Paenibacillaceae</taxon>
        <taxon>Cohnella</taxon>
    </lineage>
</organism>
<dbReference type="EMBL" id="QXJM01000006">
    <property type="protein sequence ID" value="RIE05412.1"/>
    <property type="molecule type" value="Genomic_DNA"/>
</dbReference>
<proteinExistence type="predicted"/>